<gene>
    <name evidence="2" type="ORF">G9U51_16845</name>
</gene>
<evidence type="ECO:0000313" key="3">
    <source>
        <dbReference type="Proteomes" id="UP000744769"/>
    </source>
</evidence>
<comment type="caution">
    <text evidence="2">The sequence shown here is derived from an EMBL/GenBank/DDBJ whole genome shotgun (WGS) entry which is preliminary data.</text>
</comment>
<sequence length="141" mass="15735">MTEPPALVIEPLDTTSRIALRGWLSSATRLGIDVGDLDSIEAAYERYLQQVRAQPAAERADPTETLTAIAMALGEHLRRNSTLDWRVVTDAQGRDLAIASPDEIEVLFPIDPVADAWQTQQEGWMRGFVDALLSRYERGER</sequence>
<dbReference type="EMBL" id="JAAOIV010000017">
    <property type="protein sequence ID" value="NHN57437.1"/>
    <property type="molecule type" value="Genomic_DNA"/>
</dbReference>
<dbReference type="AlphaFoldDB" id="A0A967EAG4"/>
<dbReference type="Proteomes" id="UP000744769">
    <property type="component" value="Unassembled WGS sequence"/>
</dbReference>
<dbReference type="Pfam" id="PF12713">
    <property type="entry name" value="DUF3806"/>
    <property type="match status" value="1"/>
</dbReference>
<reference evidence="2" key="1">
    <citation type="submission" date="2020-03" db="EMBL/GenBank/DDBJ databases">
        <title>Draft sequencing of Calidifontibacter sp. DB0510.</title>
        <authorList>
            <person name="Kim D.-U."/>
        </authorList>
    </citation>
    <scope>NUCLEOTIDE SEQUENCE</scope>
    <source>
        <strain evidence="2">DB0510</strain>
    </source>
</reference>
<proteinExistence type="predicted"/>
<feature type="domain" description="DUF3806" evidence="1">
    <location>
        <begin position="47"/>
        <end position="122"/>
    </location>
</feature>
<evidence type="ECO:0000259" key="1">
    <source>
        <dbReference type="Pfam" id="PF12713"/>
    </source>
</evidence>
<name>A0A967EAG4_9MICO</name>
<organism evidence="2 3">
    <name type="scientific">Metallococcus carri</name>
    <dbReference type="NCBI Taxonomy" id="1656884"/>
    <lineage>
        <taxon>Bacteria</taxon>
        <taxon>Bacillati</taxon>
        <taxon>Actinomycetota</taxon>
        <taxon>Actinomycetes</taxon>
        <taxon>Micrococcales</taxon>
        <taxon>Dermacoccaceae</taxon>
        <taxon>Metallococcus</taxon>
    </lineage>
</organism>
<accession>A0A967EAG4</accession>
<protein>
    <submittedName>
        <fullName evidence="2">DUF3806 domain-containing protein</fullName>
    </submittedName>
</protein>
<dbReference type="RefSeq" id="WP_166198767.1">
    <property type="nucleotide sequence ID" value="NZ_JAAOIV010000017.1"/>
</dbReference>
<keyword evidence="3" id="KW-1185">Reference proteome</keyword>
<evidence type="ECO:0000313" key="2">
    <source>
        <dbReference type="EMBL" id="NHN57437.1"/>
    </source>
</evidence>
<dbReference type="InterPro" id="IPR024266">
    <property type="entry name" value="DUF3806"/>
</dbReference>